<organism evidence="2 3">
    <name type="scientific">Macrolepiota fuliginosa MF-IS2</name>
    <dbReference type="NCBI Taxonomy" id="1400762"/>
    <lineage>
        <taxon>Eukaryota</taxon>
        <taxon>Fungi</taxon>
        <taxon>Dikarya</taxon>
        <taxon>Basidiomycota</taxon>
        <taxon>Agaricomycotina</taxon>
        <taxon>Agaricomycetes</taxon>
        <taxon>Agaricomycetidae</taxon>
        <taxon>Agaricales</taxon>
        <taxon>Agaricineae</taxon>
        <taxon>Agaricaceae</taxon>
        <taxon>Macrolepiota</taxon>
    </lineage>
</organism>
<keyword evidence="3" id="KW-1185">Reference proteome</keyword>
<sequence length="89" mass="10337">EYLGVQTFTLKMKNTIMDAHDSILAHQVKETRSANHKRIASPFQVGDLVYILTRNMIFPKGLARKLVPKFVGPYRILKKYNESLYKIEI</sequence>
<dbReference type="OrthoDB" id="3227343at2759"/>
<protein>
    <recommendedName>
        <fullName evidence="1">Tf2-1-like SH3-like domain-containing protein</fullName>
    </recommendedName>
</protein>
<dbReference type="EMBL" id="MU154054">
    <property type="protein sequence ID" value="KAF9439526.1"/>
    <property type="molecule type" value="Genomic_DNA"/>
</dbReference>
<evidence type="ECO:0000313" key="2">
    <source>
        <dbReference type="EMBL" id="KAF9439526.1"/>
    </source>
</evidence>
<gene>
    <name evidence="2" type="ORF">P691DRAFT_637755</name>
</gene>
<evidence type="ECO:0000313" key="3">
    <source>
        <dbReference type="Proteomes" id="UP000807342"/>
    </source>
</evidence>
<proteinExistence type="predicted"/>
<dbReference type="Pfam" id="PF24626">
    <property type="entry name" value="SH3_Tf2-1"/>
    <property type="match status" value="1"/>
</dbReference>
<reference evidence="2" key="1">
    <citation type="submission" date="2020-11" db="EMBL/GenBank/DDBJ databases">
        <authorList>
            <consortium name="DOE Joint Genome Institute"/>
            <person name="Ahrendt S."/>
            <person name="Riley R."/>
            <person name="Andreopoulos W."/>
            <person name="Labutti K."/>
            <person name="Pangilinan J."/>
            <person name="Ruiz-Duenas F.J."/>
            <person name="Barrasa J.M."/>
            <person name="Sanchez-Garcia M."/>
            <person name="Camarero S."/>
            <person name="Miyauchi S."/>
            <person name="Serrano A."/>
            <person name="Linde D."/>
            <person name="Babiker R."/>
            <person name="Drula E."/>
            <person name="Ayuso-Fernandez I."/>
            <person name="Pacheco R."/>
            <person name="Padilla G."/>
            <person name="Ferreira P."/>
            <person name="Barriuso J."/>
            <person name="Kellner H."/>
            <person name="Castanera R."/>
            <person name="Alfaro M."/>
            <person name="Ramirez L."/>
            <person name="Pisabarro A.G."/>
            <person name="Kuo A."/>
            <person name="Tritt A."/>
            <person name="Lipzen A."/>
            <person name="He G."/>
            <person name="Yan M."/>
            <person name="Ng V."/>
            <person name="Cullen D."/>
            <person name="Martin F."/>
            <person name="Rosso M.-N."/>
            <person name="Henrissat B."/>
            <person name="Hibbett D."/>
            <person name="Martinez A.T."/>
            <person name="Grigoriev I.V."/>
        </authorList>
    </citation>
    <scope>NUCLEOTIDE SEQUENCE</scope>
    <source>
        <strain evidence="2">MF-IS2</strain>
    </source>
</reference>
<dbReference type="Proteomes" id="UP000807342">
    <property type="component" value="Unassembled WGS sequence"/>
</dbReference>
<feature type="domain" description="Tf2-1-like SH3-like" evidence="1">
    <location>
        <begin position="46"/>
        <end position="88"/>
    </location>
</feature>
<evidence type="ECO:0000259" key="1">
    <source>
        <dbReference type="Pfam" id="PF24626"/>
    </source>
</evidence>
<name>A0A9P5WX93_9AGAR</name>
<feature type="non-terminal residue" evidence="2">
    <location>
        <position position="1"/>
    </location>
</feature>
<feature type="non-terminal residue" evidence="2">
    <location>
        <position position="89"/>
    </location>
</feature>
<accession>A0A9P5WX93</accession>
<dbReference type="AlphaFoldDB" id="A0A9P5WX93"/>
<comment type="caution">
    <text evidence="2">The sequence shown here is derived from an EMBL/GenBank/DDBJ whole genome shotgun (WGS) entry which is preliminary data.</text>
</comment>
<dbReference type="InterPro" id="IPR056924">
    <property type="entry name" value="SH3_Tf2-1"/>
</dbReference>